<dbReference type="SMART" id="SM00849">
    <property type="entry name" value="Lactamase_B"/>
    <property type="match status" value="1"/>
</dbReference>
<dbReference type="AlphaFoldDB" id="A0A242ZP92"/>
<organism evidence="6 7">
    <name type="scientific">Bacillus wiedmannii</name>
    <dbReference type="NCBI Taxonomy" id="1890302"/>
    <lineage>
        <taxon>Bacteria</taxon>
        <taxon>Bacillati</taxon>
        <taxon>Bacillota</taxon>
        <taxon>Bacilli</taxon>
        <taxon>Bacillales</taxon>
        <taxon>Bacillaceae</taxon>
        <taxon>Bacillus</taxon>
        <taxon>Bacillus cereus group</taxon>
    </lineage>
</organism>
<evidence type="ECO:0000256" key="4">
    <source>
        <dbReference type="ARBA" id="ARBA00022833"/>
    </source>
</evidence>
<dbReference type="GO" id="GO:0046872">
    <property type="term" value="F:metal ion binding"/>
    <property type="evidence" value="ECO:0007669"/>
    <property type="project" value="UniProtKB-KW"/>
</dbReference>
<evidence type="ECO:0000256" key="3">
    <source>
        <dbReference type="ARBA" id="ARBA00022801"/>
    </source>
</evidence>
<dbReference type="Gene3D" id="3.60.15.10">
    <property type="entry name" value="Ribonuclease Z/Hydroxyacylglutathione hydrolase-like"/>
    <property type="match status" value="1"/>
</dbReference>
<dbReference type="GO" id="GO:0016787">
    <property type="term" value="F:hydrolase activity"/>
    <property type="evidence" value="ECO:0007669"/>
    <property type="project" value="UniProtKB-KW"/>
</dbReference>
<protein>
    <submittedName>
        <fullName evidence="6">MBL fold metallo-hydrolase</fullName>
    </submittedName>
</protein>
<dbReference type="EMBL" id="NFDE01000008">
    <property type="protein sequence ID" value="OTX96438.1"/>
    <property type="molecule type" value="Genomic_DNA"/>
</dbReference>
<dbReference type="InterPro" id="IPR036866">
    <property type="entry name" value="RibonucZ/Hydroxyglut_hydro"/>
</dbReference>
<keyword evidence="2" id="KW-0479">Metal-binding</keyword>
<accession>A0A242ZP92</accession>
<dbReference type="PANTHER" id="PTHR46233:SF3">
    <property type="entry name" value="HYDROXYACYLGLUTATHIONE HYDROLASE GLOC"/>
    <property type="match status" value="1"/>
</dbReference>
<dbReference type="Proteomes" id="UP000194945">
    <property type="component" value="Unassembled WGS sequence"/>
</dbReference>
<dbReference type="InterPro" id="IPR001279">
    <property type="entry name" value="Metallo-B-lactamas"/>
</dbReference>
<name>A0A242ZP92_9BACI</name>
<evidence type="ECO:0000259" key="5">
    <source>
        <dbReference type="SMART" id="SM00849"/>
    </source>
</evidence>
<dbReference type="CDD" id="cd16275">
    <property type="entry name" value="BaeB-like_MBL-fold"/>
    <property type="match status" value="1"/>
</dbReference>
<keyword evidence="3 6" id="KW-0378">Hydrolase</keyword>
<reference evidence="6 7" key="1">
    <citation type="submission" date="2016-10" db="EMBL/GenBank/DDBJ databases">
        <title>Comparative genomics of Bacillus thuringiensis reveals a path to pathogens against multiple invertebrate hosts.</title>
        <authorList>
            <person name="Zheng J."/>
            <person name="Gao Q."/>
            <person name="Liu H."/>
            <person name="Peng D."/>
            <person name="Ruan L."/>
            <person name="Sun M."/>
        </authorList>
    </citation>
    <scope>NUCLEOTIDE SEQUENCE [LARGE SCALE GENOMIC DNA]</scope>
    <source>
        <strain evidence="6">BGSC 4BK1</strain>
    </source>
</reference>
<evidence type="ECO:0000313" key="7">
    <source>
        <dbReference type="Proteomes" id="UP000194945"/>
    </source>
</evidence>
<evidence type="ECO:0000256" key="2">
    <source>
        <dbReference type="ARBA" id="ARBA00022723"/>
    </source>
</evidence>
<dbReference type="RefSeq" id="WP_088092137.1">
    <property type="nucleotide sequence ID" value="NZ_JARMNH010000051.1"/>
</dbReference>
<dbReference type="SUPFAM" id="SSF56281">
    <property type="entry name" value="Metallo-hydrolase/oxidoreductase"/>
    <property type="match status" value="1"/>
</dbReference>
<evidence type="ECO:0000313" key="6">
    <source>
        <dbReference type="EMBL" id="OTX96438.1"/>
    </source>
</evidence>
<evidence type="ECO:0000256" key="1">
    <source>
        <dbReference type="ARBA" id="ARBA00001947"/>
    </source>
</evidence>
<dbReference type="Pfam" id="PF00753">
    <property type="entry name" value="Lactamase_B"/>
    <property type="match status" value="1"/>
</dbReference>
<keyword evidence="4" id="KW-0862">Zinc</keyword>
<dbReference type="InterPro" id="IPR051453">
    <property type="entry name" value="MBL_Glyoxalase_II"/>
</dbReference>
<sequence length="229" mass="26636">MYNKNTLKTYRIIQLKVGTSIINYCYIVIDIETRDCLIIDPSWDYERITSLFYREKLNFSKILLTHSHYDHVNLVKSLVNEFDVPVYMSKNEIKYYNFECKNLIAVDDFDKIQLGKTEISCILTPGHTPGSLCFNLSHSIFTGDTVFIEGCGICNILGGNAGDMFDSFQKIRKIIPLQTRVYPGHSFGEPPGQSFANLMEKNIYFHICDKATFIKFRMRRNQKKLFDFQ</sequence>
<gene>
    <name evidence="6" type="ORF">BK730_02830</name>
</gene>
<feature type="domain" description="Metallo-beta-lactamase" evidence="5">
    <location>
        <begin position="22"/>
        <end position="185"/>
    </location>
</feature>
<comment type="cofactor">
    <cofactor evidence="1">
        <name>Zn(2+)</name>
        <dbReference type="ChEBI" id="CHEBI:29105"/>
    </cofactor>
</comment>
<proteinExistence type="predicted"/>
<dbReference type="PANTHER" id="PTHR46233">
    <property type="entry name" value="HYDROXYACYLGLUTATHIONE HYDROLASE GLOC"/>
    <property type="match status" value="1"/>
</dbReference>
<comment type="caution">
    <text evidence="6">The sequence shown here is derived from an EMBL/GenBank/DDBJ whole genome shotgun (WGS) entry which is preliminary data.</text>
</comment>